<evidence type="ECO:0000259" key="1">
    <source>
        <dbReference type="Pfam" id="PF00359"/>
    </source>
</evidence>
<feature type="domain" description="PTS EIIA type-2" evidence="1">
    <location>
        <begin position="168"/>
        <end position="267"/>
    </location>
</feature>
<dbReference type="AlphaFoldDB" id="X1U0H5"/>
<proteinExistence type="predicted"/>
<protein>
    <recommendedName>
        <fullName evidence="1">PTS EIIA type-2 domain-containing protein</fullName>
    </recommendedName>
</protein>
<dbReference type="SUPFAM" id="SSF55804">
    <property type="entry name" value="Phoshotransferase/anion transport protein"/>
    <property type="match status" value="1"/>
</dbReference>
<dbReference type="Pfam" id="PF00359">
    <property type="entry name" value="PTS_EIIA_2"/>
    <property type="match status" value="1"/>
</dbReference>
<name>X1U0H5_9ZZZZ</name>
<evidence type="ECO:0000313" key="2">
    <source>
        <dbReference type="EMBL" id="GAI85824.1"/>
    </source>
</evidence>
<accession>X1U0H5</accession>
<reference evidence="2" key="1">
    <citation type="journal article" date="2014" name="Front. Microbiol.">
        <title>High frequency of phylogenetically diverse reductive dehalogenase-homologous genes in deep subseafloor sedimentary metagenomes.</title>
        <authorList>
            <person name="Kawai M."/>
            <person name="Futagami T."/>
            <person name="Toyoda A."/>
            <person name="Takaki Y."/>
            <person name="Nishi S."/>
            <person name="Hori S."/>
            <person name="Arai W."/>
            <person name="Tsubouchi T."/>
            <person name="Morono Y."/>
            <person name="Uchiyama I."/>
            <person name="Ito T."/>
            <person name="Fujiyama A."/>
            <person name="Inagaki F."/>
            <person name="Takami H."/>
        </authorList>
    </citation>
    <scope>NUCLEOTIDE SEQUENCE</scope>
    <source>
        <strain evidence="2">Expedition CK06-06</strain>
    </source>
</reference>
<gene>
    <name evidence="2" type="ORF">S12H4_15083</name>
</gene>
<dbReference type="InterPro" id="IPR002178">
    <property type="entry name" value="PTS_EIIA_type-2_dom"/>
</dbReference>
<dbReference type="Gene3D" id="3.90.550.10">
    <property type="entry name" value="Spore Coat Polysaccharide Biosynthesis Protein SpsA, Chain A"/>
    <property type="match status" value="1"/>
</dbReference>
<sequence>MVRPFFNLLFPELTGIAQPLSGEYAGRRELLENISFFTGYGVEAGHLIDISRLFGLDVMGQCDLNVRIHKNQNIEALRSMSYRILKILLQRADDMGRIEIFQDISDSLQIITGVKNSYSIEKLKVWGTERPPMITIHEYREKRNIVPEEPKNADQGYVKPLPYTASLMFHKELIIPRLKGKTKSEVITELLTAGKNRILDPEEAQKALKDNWEVVTTPINKNIAFFHAFGDFADDIVPIIGLSPEGIDMKLPDKLTIHIAFMFLAPE</sequence>
<dbReference type="EMBL" id="BARW01007222">
    <property type="protein sequence ID" value="GAI85824.1"/>
    <property type="molecule type" value="Genomic_DNA"/>
</dbReference>
<dbReference type="Gene3D" id="3.40.930.10">
    <property type="entry name" value="Mannitol-specific EII, Chain A"/>
    <property type="match status" value="1"/>
</dbReference>
<dbReference type="InterPro" id="IPR029044">
    <property type="entry name" value="Nucleotide-diphossugar_trans"/>
</dbReference>
<dbReference type="SUPFAM" id="SSF53448">
    <property type="entry name" value="Nucleotide-diphospho-sugar transferases"/>
    <property type="match status" value="1"/>
</dbReference>
<feature type="non-terminal residue" evidence="2">
    <location>
        <position position="267"/>
    </location>
</feature>
<comment type="caution">
    <text evidence="2">The sequence shown here is derived from an EMBL/GenBank/DDBJ whole genome shotgun (WGS) entry which is preliminary data.</text>
</comment>
<organism evidence="2">
    <name type="scientific">marine sediment metagenome</name>
    <dbReference type="NCBI Taxonomy" id="412755"/>
    <lineage>
        <taxon>unclassified sequences</taxon>
        <taxon>metagenomes</taxon>
        <taxon>ecological metagenomes</taxon>
    </lineage>
</organism>
<dbReference type="InterPro" id="IPR016152">
    <property type="entry name" value="PTrfase/Anion_transptr"/>
</dbReference>